<dbReference type="EMBL" id="JH993006">
    <property type="protein sequence ID" value="EKX44125.1"/>
    <property type="molecule type" value="Genomic_DNA"/>
</dbReference>
<dbReference type="RefSeq" id="XP_005831105.1">
    <property type="nucleotide sequence ID" value="XM_005831048.1"/>
</dbReference>
<dbReference type="PaxDb" id="55529-EKX44125"/>
<dbReference type="GeneID" id="17300821"/>
<reference evidence="5" key="3">
    <citation type="submission" date="2016-03" db="UniProtKB">
        <authorList>
            <consortium name="EnsemblProtists"/>
        </authorList>
    </citation>
    <scope>IDENTIFICATION</scope>
</reference>
<evidence type="ECO:0000313" key="5">
    <source>
        <dbReference type="EnsemblProtists" id="EKX44125"/>
    </source>
</evidence>
<organism evidence="4">
    <name type="scientific">Guillardia theta (strain CCMP2712)</name>
    <name type="common">Cryptophyte</name>
    <dbReference type="NCBI Taxonomy" id="905079"/>
    <lineage>
        <taxon>Eukaryota</taxon>
        <taxon>Cryptophyceae</taxon>
        <taxon>Pyrenomonadales</taxon>
        <taxon>Geminigeraceae</taxon>
        <taxon>Guillardia</taxon>
    </lineage>
</organism>
<dbReference type="Proteomes" id="UP000011087">
    <property type="component" value="Unassembled WGS sequence"/>
</dbReference>
<feature type="signal peptide" evidence="2">
    <location>
        <begin position="1"/>
        <end position="22"/>
    </location>
</feature>
<dbReference type="Pfam" id="PF00856">
    <property type="entry name" value="SET"/>
    <property type="match status" value="1"/>
</dbReference>
<keyword evidence="2" id="KW-0732">Signal</keyword>
<dbReference type="KEGG" id="gtt:GUITHDRAFT_109909"/>
<dbReference type="OrthoDB" id="441812at2759"/>
<evidence type="ECO:0000256" key="2">
    <source>
        <dbReference type="SAM" id="SignalP"/>
    </source>
</evidence>
<feature type="compositionally biased region" description="Basic and acidic residues" evidence="1">
    <location>
        <begin position="416"/>
        <end position="431"/>
    </location>
</feature>
<dbReference type="SUPFAM" id="SSF82199">
    <property type="entry name" value="SET domain"/>
    <property type="match status" value="1"/>
</dbReference>
<dbReference type="GO" id="GO:0016279">
    <property type="term" value="F:protein-lysine N-methyltransferase activity"/>
    <property type="evidence" value="ECO:0007669"/>
    <property type="project" value="TreeGrafter"/>
</dbReference>
<dbReference type="HOGENOM" id="CLU_620327_0_0_1"/>
<evidence type="ECO:0000256" key="1">
    <source>
        <dbReference type="SAM" id="MobiDB-lite"/>
    </source>
</evidence>
<proteinExistence type="predicted"/>
<dbReference type="Gene3D" id="3.90.1410.10">
    <property type="entry name" value="set domain protein methyltransferase, domain 1"/>
    <property type="match status" value="1"/>
</dbReference>
<dbReference type="OMA" id="QHIDGIF"/>
<dbReference type="InterPro" id="IPR001214">
    <property type="entry name" value="SET_dom"/>
</dbReference>
<dbReference type="EnsemblProtists" id="EKX44125">
    <property type="protein sequence ID" value="EKX44125"/>
    <property type="gene ID" value="GUITHDRAFT_109909"/>
</dbReference>
<feature type="domain" description="SET" evidence="3">
    <location>
        <begin position="64"/>
        <end position="293"/>
    </location>
</feature>
<gene>
    <name evidence="4" type="ORF">GUITHDRAFT_109909</name>
</gene>
<reference evidence="4 6" key="1">
    <citation type="journal article" date="2012" name="Nature">
        <title>Algal genomes reveal evolutionary mosaicism and the fate of nucleomorphs.</title>
        <authorList>
            <consortium name="DOE Joint Genome Institute"/>
            <person name="Curtis B.A."/>
            <person name="Tanifuji G."/>
            <person name="Burki F."/>
            <person name="Gruber A."/>
            <person name="Irimia M."/>
            <person name="Maruyama S."/>
            <person name="Arias M.C."/>
            <person name="Ball S.G."/>
            <person name="Gile G.H."/>
            <person name="Hirakawa Y."/>
            <person name="Hopkins J.F."/>
            <person name="Kuo A."/>
            <person name="Rensing S.A."/>
            <person name="Schmutz J."/>
            <person name="Symeonidi A."/>
            <person name="Elias M."/>
            <person name="Eveleigh R.J."/>
            <person name="Herman E.K."/>
            <person name="Klute M.J."/>
            <person name="Nakayama T."/>
            <person name="Obornik M."/>
            <person name="Reyes-Prieto A."/>
            <person name="Armbrust E.V."/>
            <person name="Aves S.J."/>
            <person name="Beiko R.G."/>
            <person name="Coutinho P."/>
            <person name="Dacks J.B."/>
            <person name="Durnford D.G."/>
            <person name="Fast N.M."/>
            <person name="Green B.R."/>
            <person name="Grisdale C.J."/>
            <person name="Hempel F."/>
            <person name="Henrissat B."/>
            <person name="Hoppner M.P."/>
            <person name="Ishida K."/>
            <person name="Kim E."/>
            <person name="Koreny L."/>
            <person name="Kroth P.G."/>
            <person name="Liu Y."/>
            <person name="Malik S.B."/>
            <person name="Maier U.G."/>
            <person name="McRose D."/>
            <person name="Mock T."/>
            <person name="Neilson J.A."/>
            <person name="Onodera N.T."/>
            <person name="Poole A.M."/>
            <person name="Pritham E.J."/>
            <person name="Richards T.A."/>
            <person name="Rocap G."/>
            <person name="Roy S.W."/>
            <person name="Sarai C."/>
            <person name="Schaack S."/>
            <person name="Shirato S."/>
            <person name="Slamovits C.H."/>
            <person name="Spencer D.F."/>
            <person name="Suzuki S."/>
            <person name="Worden A.Z."/>
            <person name="Zauner S."/>
            <person name="Barry K."/>
            <person name="Bell C."/>
            <person name="Bharti A.K."/>
            <person name="Crow J.A."/>
            <person name="Grimwood J."/>
            <person name="Kramer R."/>
            <person name="Lindquist E."/>
            <person name="Lucas S."/>
            <person name="Salamov A."/>
            <person name="McFadden G.I."/>
            <person name="Lane C.E."/>
            <person name="Keeling P.J."/>
            <person name="Gray M.W."/>
            <person name="Grigoriev I.V."/>
            <person name="Archibald J.M."/>
        </authorList>
    </citation>
    <scope>NUCLEOTIDE SEQUENCE</scope>
    <source>
        <strain evidence="4 6">CCMP2712</strain>
    </source>
</reference>
<feature type="chain" id="PRO_5008770969" description="SET domain-containing protein" evidence="2">
    <location>
        <begin position="23"/>
        <end position="442"/>
    </location>
</feature>
<evidence type="ECO:0000313" key="6">
    <source>
        <dbReference type="Proteomes" id="UP000011087"/>
    </source>
</evidence>
<dbReference type="AlphaFoldDB" id="L1J7R6"/>
<evidence type="ECO:0000313" key="4">
    <source>
        <dbReference type="EMBL" id="EKX44125.1"/>
    </source>
</evidence>
<dbReference type="PANTHER" id="PTHR13271">
    <property type="entry name" value="UNCHARACTERIZED PUTATIVE METHYLTRANSFERASE"/>
    <property type="match status" value="1"/>
</dbReference>
<dbReference type="PANTHER" id="PTHR13271:SF151">
    <property type="entry name" value="SET DOMAIN-CONTAINING PROTEIN 4"/>
    <property type="match status" value="1"/>
</dbReference>
<dbReference type="InterPro" id="IPR046341">
    <property type="entry name" value="SET_dom_sf"/>
</dbReference>
<reference evidence="6" key="2">
    <citation type="submission" date="2012-11" db="EMBL/GenBank/DDBJ databases">
        <authorList>
            <person name="Kuo A."/>
            <person name="Curtis B.A."/>
            <person name="Tanifuji G."/>
            <person name="Burki F."/>
            <person name="Gruber A."/>
            <person name="Irimia M."/>
            <person name="Maruyama S."/>
            <person name="Arias M.C."/>
            <person name="Ball S.G."/>
            <person name="Gile G.H."/>
            <person name="Hirakawa Y."/>
            <person name="Hopkins J.F."/>
            <person name="Rensing S.A."/>
            <person name="Schmutz J."/>
            <person name="Symeonidi A."/>
            <person name="Elias M."/>
            <person name="Eveleigh R.J."/>
            <person name="Herman E.K."/>
            <person name="Klute M.J."/>
            <person name="Nakayama T."/>
            <person name="Obornik M."/>
            <person name="Reyes-Prieto A."/>
            <person name="Armbrust E.V."/>
            <person name="Aves S.J."/>
            <person name="Beiko R.G."/>
            <person name="Coutinho P."/>
            <person name="Dacks J.B."/>
            <person name="Durnford D.G."/>
            <person name="Fast N.M."/>
            <person name="Green B.R."/>
            <person name="Grisdale C."/>
            <person name="Hempe F."/>
            <person name="Henrissat B."/>
            <person name="Hoppner M.P."/>
            <person name="Ishida K.-I."/>
            <person name="Kim E."/>
            <person name="Koreny L."/>
            <person name="Kroth P.G."/>
            <person name="Liu Y."/>
            <person name="Malik S.-B."/>
            <person name="Maier U.G."/>
            <person name="McRose D."/>
            <person name="Mock T."/>
            <person name="Neilson J.A."/>
            <person name="Onodera N.T."/>
            <person name="Poole A.M."/>
            <person name="Pritham E.J."/>
            <person name="Richards T.A."/>
            <person name="Rocap G."/>
            <person name="Roy S.W."/>
            <person name="Sarai C."/>
            <person name="Schaack S."/>
            <person name="Shirato S."/>
            <person name="Slamovits C.H."/>
            <person name="Spencer D.F."/>
            <person name="Suzuki S."/>
            <person name="Worden A.Z."/>
            <person name="Zauner S."/>
            <person name="Barry K."/>
            <person name="Bell C."/>
            <person name="Bharti A.K."/>
            <person name="Crow J.A."/>
            <person name="Grimwood J."/>
            <person name="Kramer R."/>
            <person name="Lindquist E."/>
            <person name="Lucas S."/>
            <person name="Salamov A."/>
            <person name="McFadden G.I."/>
            <person name="Lane C.E."/>
            <person name="Keeling P.J."/>
            <person name="Gray M.W."/>
            <person name="Grigoriev I.V."/>
            <person name="Archibald J.M."/>
        </authorList>
    </citation>
    <scope>NUCLEOTIDE SEQUENCE</scope>
    <source>
        <strain evidence="6">CCMP2712</strain>
    </source>
</reference>
<accession>L1J7R6</accession>
<sequence>MLGGRWLWMAVLVLSLLAHGRASIFDEFDSGTEDVVPFHDREDLDQDMKDFLEWLTAKGMNFQSQVDVAITNGTGRGLLARRSFMPGETMLAVPPELLITPDMARRSEVGRAFREHGLDDCSGGEDSTYECMPLLAMHLTVLYYNESHDFHPWMKILPRKLTTPLFWSDKEREELQGSNLYNMLDGWTMNVEKLHRSTARVLGQHNVFPDLPKAIYSLKEFKWAYATIFARAFDVDGKSFGFSGRQRIMAPMADLFNHGDVKTSYTFNAASGHFELFTQQFFSRGEQIFMNYDSKNNAEFLLQYGFVIESNPHDYVGIAASIGNDQPFYRDKSLDCLRVLCATKEEMESGESRKILRGKQISDSNEICVYTTLNIIKNDLPHNVKTALILRRDEKRLLILNLSRYQRLLARLKERTKVHRVSDKSRSKRKDEDDEDDEDDEL</sequence>
<dbReference type="CDD" id="cd10527">
    <property type="entry name" value="SET_LSMT"/>
    <property type="match status" value="1"/>
</dbReference>
<protein>
    <recommendedName>
        <fullName evidence="3">SET domain-containing protein</fullName>
    </recommendedName>
</protein>
<feature type="region of interest" description="Disordered" evidence="1">
    <location>
        <begin position="416"/>
        <end position="442"/>
    </location>
</feature>
<keyword evidence="6" id="KW-1185">Reference proteome</keyword>
<name>L1J7R6_GUITC</name>
<dbReference type="InterPro" id="IPR050600">
    <property type="entry name" value="SETD3_SETD6_MTase"/>
</dbReference>
<dbReference type="PROSITE" id="PS50280">
    <property type="entry name" value="SET"/>
    <property type="match status" value="1"/>
</dbReference>
<dbReference type="eggNOG" id="KOG1337">
    <property type="taxonomic scope" value="Eukaryota"/>
</dbReference>
<evidence type="ECO:0000259" key="3">
    <source>
        <dbReference type="PROSITE" id="PS50280"/>
    </source>
</evidence>
<feature type="compositionally biased region" description="Acidic residues" evidence="1">
    <location>
        <begin position="432"/>
        <end position="442"/>
    </location>
</feature>
<dbReference type="STRING" id="905079.L1J7R6"/>